<protein>
    <submittedName>
        <fullName evidence="2">Integrator complex subunit 1</fullName>
    </submittedName>
</protein>
<name>A0ABQ9W5C4_SAGOE</name>
<comment type="caution">
    <text evidence="2">The sequence shown here is derived from an EMBL/GenBank/DDBJ whole genome shotgun (WGS) entry which is preliminary data.</text>
</comment>
<accession>A0ABQ9W5C4</accession>
<gene>
    <name evidence="2" type="primary">INTS1_8</name>
    <name evidence="2" type="ORF">P7K49_003436</name>
</gene>
<feature type="region of interest" description="Disordered" evidence="1">
    <location>
        <begin position="1"/>
        <end position="64"/>
    </location>
</feature>
<keyword evidence="3" id="KW-1185">Reference proteome</keyword>
<proteinExistence type="predicted"/>
<dbReference type="EMBL" id="JASSZA010000002">
    <property type="protein sequence ID" value="KAK2116550.1"/>
    <property type="molecule type" value="Genomic_DNA"/>
</dbReference>
<dbReference type="InterPro" id="IPR038902">
    <property type="entry name" value="INTS1"/>
</dbReference>
<dbReference type="PANTHER" id="PTHR21224:SF1">
    <property type="entry name" value="INTEGRATOR COMPLEX SUBUNIT 1"/>
    <property type="match status" value="1"/>
</dbReference>
<evidence type="ECO:0000313" key="3">
    <source>
        <dbReference type="Proteomes" id="UP001266305"/>
    </source>
</evidence>
<dbReference type="PANTHER" id="PTHR21224">
    <property type="entry name" value="INTEGRATOR COMPLEX SUBUNIT 1"/>
    <property type="match status" value="1"/>
</dbReference>
<evidence type="ECO:0000256" key="1">
    <source>
        <dbReference type="SAM" id="MobiDB-lite"/>
    </source>
</evidence>
<organism evidence="2 3">
    <name type="scientific">Saguinus oedipus</name>
    <name type="common">Cotton-top tamarin</name>
    <name type="synonym">Oedipomidas oedipus</name>
    <dbReference type="NCBI Taxonomy" id="9490"/>
    <lineage>
        <taxon>Eukaryota</taxon>
        <taxon>Metazoa</taxon>
        <taxon>Chordata</taxon>
        <taxon>Craniata</taxon>
        <taxon>Vertebrata</taxon>
        <taxon>Euteleostomi</taxon>
        <taxon>Mammalia</taxon>
        <taxon>Eutheria</taxon>
        <taxon>Euarchontoglires</taxon>
        <taxon>Primates</taxon>
        <taxon>Haplorrhini</taxon>
        <taxon>Platyrrhini</taxon>
        <taxon>Cebidae</taxon>
        <taxon>Callitrichinae</taxon>
        <taxon>Saguinus</taxon>
    </lineage>
</organism>
<reference evidence="2 3" key="1">
    <citation type="submission" date="2023-05" db="EMBL/GenBank/DDBJ databases">
        <title>B98-5 Cell Line De Novo Hybrid Assembly: An Optical Mapping Approach.</title>
        <authorList>
            <person name="Kananen K."/>
            <person name="Auerbach J.A."/>
            <person name="Kautto E."/>
            <person name="Blachly J.S."/>
        </authorList>
    </citation>
    <scope>NUCLEOTIDE SEQUENCE [LARGE SCALE GENOMIC DNA]</scope>
    <source>
        <strain evidence="2">B95-8</strain>
        <tissue evidence="2">Cell line</tissue>
    </source>
</reference>
<sequence length="183" mass="18761">MNRAKPTTVRRPSAAAKPSGHPPPGDFIALGSKGQANESKTASTLLKPAPSGLPSERKRDAAAALSGASALTGLTKRPKLSSTPPLSALGRLAEAAVAEKRAISPSIKEPSVVPIEGNESLDFAPHHVCPSGVHGRPPPGPAPPIWLGSPGRVDVCDLFLEVLSHSCLYPKCVLCPGLLVAAL</sequence>
<dbReference type="Proteomes" id="UP001266305">
    <property type="component" value="Unassembled WGS sequence"/>
</dbReference>
<evidence type="ECO:0000313" key="2">
    <source>
        <dbReference type="EMBL" id="KAK2116550.1"/>
    </source>
</evidence>
<feature type="compositionally biased region" description="Polar residues" evidence="1">
    <location>
        <begin position="34"/>
        <end position="44"/>
    </location>
</feature>